<dbReference type="InterPro" id="IPR024654">
    <property type="entry name" value="Calcineurin-like_PHP_lpxH"/>
</dbReference>
<dbReference type="SUPFAM" id="SSF56300">
    <property type="entry name" value="Metallo-dependent phosphatases"/>
    <property type="match status" value="1"/>
</dbReference>
<name>A0A1F5YCJ1_9BACT</name>
<dbReference type="Proteomes" id="UP000179034">
    <property type="component" value="Unassembled WGS sequence"/>
</dbReference>
<dbReference type="AlphaFoldDB" id="A0A1F5YCJ1"/>
<accession>A0A1F5YCJ1</accession>
<evidence type="ECO:0000313" key="3">
    <source>
        <dbReference type="EMBL" id="OGF97898.1"/>
    </source>
</evidence>
<dbReference type="InterPro" id="IPR011152">
    <property type="entry name" value="Pesterase_MJ0912"/>
</dbReference>
<comment type="caution">
    <text evidence="3">The sequence shown here is derived from an EMBL/GenBank/DDBJ whole genome shotgun (WGS) entry which is preliminary data.</text>
</comment>
<evidence type="ECO:0000313" key="4">
    <source>
        <dbReference type="Proteomes" id="UP000179034"/>
    </source>
</evidence>
<dbReference type="Pfam" id="PF12850">
    <property type="entry name" value="Metallophos_2"/>
    <property type="match status" value="1"/>
</dbReference>
<proteinExistence type="inferred from homology"/>
<feature type="domain" description="Calcineurin-like phosphoesterase" evidence="2">
    <location>
        <begin position="13"/>
        <end position="155"/>
    </location>
</feature>
<dbReference type="PIRSF" id="PIRSF000883">
    <property type="entry name" value="Pesterase_MJ0912"/>
    <property type="match status" value="1"/>
</dbReference>
<dbReference type="EMBL" id="MFIW01000039">
    <property type="protein sequence ID" value="OGF97898.1"/>
    <property type="molecule type" value="Genomic_DNA"/>
</dbReference>
<evidence type="ECO:0000259" key="2">
    <source>
        <dbReference type="Pfam" id="PF12850"/>
    </source>
</evidence>
<dbReference type="Gene3D" id="3.60.21.10">
    <property type="match status" value="1"/>
</dbReference>
<comment type="similarity">
    <text evidence="1">Belongs to the metallophosphoesterase superfamily. YfcE family.</text>
</comment>
<reference evidence="3 4" key="1">
    <citation type="journal article" date="2016" name="Nat. Commun.">
        <title>Thousands of microbial genomes shed light on interconnected biogeochemical processes in an aquifer system.</title>
        <authorList>
            <person name="Anantharaman K."/>
            <person name="Brown C.T."/>
            <person name="Hug L.A."/>
            <person name="Sharon I."/>
            <person name="Castelle C.J."/>
            <person name="Probst A.J."/>
            <person name="Thomas B.C."/>
            <person name="Singh A."/>
            <person name="Wilkins M.J."/>
            <person name="Karaoz U."/>
            <person name="Brodie E.L."/>
            <person name="Williams K.H."/>
            <person name="Hubbard S.S."/>
            <person name="Banfield J.F."/>
        </authorList>
    </citation>
    <scope>NUCLEOTIDE SEQUENCE [LARGE SCALE GENOMIC DNA]</scope>
</reference>
<sequence>EMVRETCRVVLLGNHDAAAVGKTPVDYFNPLARSAIEWTRKALHDEISGYLRDRPLLFDDEFCAATHATFSDPEAWDYILSPYEAAPEFESSESRILFYGHTHFPAIFVSDGRRVEGLRARDIALEDRKRYLVNVGSVGQPRDGNPASCYLIFDAVQGKITYHRIPYDIESSQRDILATKIPAELAVRLSYGR</sequence>
<feature type="non-terminal residue" evidence="3">
    <location>
        <position position="1"/>
    </location>
</feature>
<dbReference type="InterPro" id="IPR029052">
    <property type="entry name" value="Metallo-depent_PP-like"/>
</dbReference>
<organism evidence="3 4">
    <name type="scientific">Candidatus Glassbacteria bacterium RBG_16_58_8</name>
    <dbReference type="NCBI Taxonomy" id="1817866"/>
    <lineage>
        <taxon>Bacteria</taxon>
        <taxon>Candidatus Glassiibacteriota</taxon>
    </lineage>
</organism>
<evidence type="ECO:0000256" key="1">
    <source>
        <dbReference type="ARBA" id="ARBA00008950"/>
    </source>
</evidence>
<gene>
    <name evidence="3" type="ORF">A2Z06_02050</name>
</gene>
<protein>
    <recommendedName>
        <fullName evidence="2">Calcineurin-like phosphoesterase domain-containing protein</fullName>
    </recommendedName>
</protein>